<dbReference type="EMBL" id="QGGY01000017">
    <property type="protein sequence ID" value="PWJ72577.1"/>
    <property type="molecule type" value="Genomic_DNA"/>
</dbReference>
<name>A0AB73SYY0_9FIRM</name>
<evidence type="ECO:0000259" key="4">
    <source>
        <dbReference type="Pfam" id="PF00294"/>
    </source>
</evidence>
<dbReference type="SUPFAM" id="SSF53613">
    <property type="entry name" value="Ribokinase-like"/>
    <property type="match status" value="1"/>
</dbReference>
<keyword evidence="6" id="KW-1185">Reference proteome</keyword>
<evidence type="ECO:0000256" key="3">
    <source>
        <dbReference type="ARBA" id="ARBA00022777"/>
    </source>
</evidence>
<keyword evidence="2" id="KW-0808">Transferase</keyword>
<keyword evidence="3 5" id="KW-0418">Kinase</keyword>
<comment type="similarity">
    <text evidence="1">Belongs to the carbohydrate kinase PfkB family.</text>
</comment>
<protein>
    <submittedName>
        <fullName evidence="5">Sugar/nucleoside kinase (Ribokinase family)</fullName>
    </submittedName>
</protein>
<gene>
    <name evidence="5" type="ORF">C7383_11747</name>
</gene>
<evidence type="ECO:0000313" key="6">
    <source>
        <dbReference type="Proteomes" id="UP000245412"/>
    </source>
</evidence>
<accession>A0AB73SYY0</accession>
<evidence type="ECO:0000256" key="1">
    <source>
        <dbReference type="ARBA" id="ARBA00010688"/>
    </source>
</evidence>
<dbReference type="InterPro" id="IPR011611">
    <property type="entry name" value="PfkB_dom"/>
</dbReference>
<dbReference type="AlphaFoldDB" id="A0AB73SYY0"/>
<dbReference type="GO" id="GO:0016301">
    <property type="term" value="F:kinase activity"/>
    <property type="evidence" value="ECO:0007669"/>
    <property type="project" value="UniProtKB-KW"/>
</dbReference>
<sequence length="374" mass="40412">MKKVIAAGHICLDITPMFPERKADSLSEVLTPGRLIQMGEADVHTGGSVANTGLAMKVLGADAALMGKIGNDAFGSMVLNILKKYSAEEGMIISGKESTSYSVVLAVPGIDRIFLHNPGANDTFCASDIPEGTLAEAALFHFGYPPLMKSMYENEGEELLKIMKKAKKAGTATSLDLASVDPCSDAGRADWRSILKRVIPYVDFFVPSVEELCFMLDRERFEKWQERAAGRDITEILDIEKDVKPLAEMCMEMGARVLLIKCGAPGMYYRTAGREALSGVSGRVELDLDGWAGQEGFERSYVPEKVLSGTGAGDTSIAAFLTAMLKGYPLRRALQLSAATGASCVVAYDALSGLKPFDELERKIDAGWQKNISN</sequence>
<organism evidence="5 6">
    <name type="scientific">Murimonas intestini</name>
    <dbReference type="NCBI Taxonomy" id="1337051"/>
    <lineage>
        <taxon>Bacteria</taxon>
        <taxon>Bacillati</taxon>
        <taxon>Bacillota</taxon>
        <taxon>Clostridia</taxon>
        <taxon>Lachnospirales</taxon>
        <taxon>Lachnospiraceae</taxon>
        <taxon>Murimonas</taxon>
    </lineage>
</organism>
<evidence type="ECO:0000256" key="2">
    <source>
        <dbReference type="ARBA" id="ARBA00022679"/>
    </source>
</evidence>
<comment type="caution">
    <text evidence="5">The sequence shown here is derived from an EMBL/GenBank/DDBJ whole genome shotgun (WGS) entry which is preliminary data.</text>
</comment>
<feature type="domain" description="Carbohydrate kinase PfkB" evidence="4">
    <location>
        <begin position="11"/>
        <end position="345"/>
    </location>
</feature>
<reference evidence="5 6" key="1">
    <citation type="submission" date="2018-05" db="EMBL/GenBank/DDBJ databases">
        <authorList>
            <person name="Goeker M."/>
            <person name="Huntemann M."/>
            <person name="Clum A."/>
            <person name="Pillay M."/>
            <person name="Palaniappan K."/>
            <person name="Varghese N."/>
            <person name="Mikhailova N."/>
            <person name="Stamatis D."/>
            <person name="Reddy T."/>
            <person name="Daum C."/>
            <person name="Shapiro N."/>
            <person name="Ivanova N."/>
            <person name="Kyrpides N."/>
            <person name="Woyke T."/>
        </authorList>
    </citation>
    <scope>NUCLEOTIDE SEQUENCE [LARGE SCALE GENOMIC DNA]</scope>
    <source>
        <strain evidence="5 6">DSM 26524</strain>
    </source>
</reference>
<dbReference type="InterPro" id="IPR029056">
    <property type="entry name" value="Ribokinase-like"/>
</dbReference>
<dbReference type="Gene3D" id="3.40.1190.20">
    <property type="match status" value="1"/>
</dbReference>
<proteinExistence type="inferred from homology"/>
<dbReference type="InterPro" id="IPR050306">
    <property type="entry name" value="PfkB_Carbo_kinase"/>
</dbReference>
<evidence type="ECO:0000313" key="5">
    <source>
        <dbReference type="EMBL" id="PWJ72577.1"/>
    </source>
</evidence>
<dbReference type="Pfam" id="PF00294">
    <property type="entry name" value="PfkB"/>
    <property type="match status" value="1"/>
</dbReference>
<dbReference type="PANTHER" id="PTHR43085:SF57">
    <property type="entry name" value="CARBOHYDRATE KINASE PFKB DOMAIN-CONTAINING PROTEIN"/>
    <property type="match status" value="1"/>
</dbReference>
<dbReference type="PANTHER" id="PTHR43085">
    <property type="entry name" value="HEXOKINASE FAMILY MEMBER"/>
    <property type="match status" value="1"/>
</dbReference>
<dbReference type="Proteomes" id="UP000245412">
    <property type="component" value="Unassembled WGS sequence"/>
</dbReference>